<dbReference type="EMBL" id="MSJL01000006">
    <property type="protein sequence ID" value="OLF50457.1"/>
    <property type="molecule type" value="Genomic_DNA"/>
</dbReference>
<reference evidence="1" key="2">
    <citation type="submission" date="2016-12" db="EMBL/GenBank/DDBJ databases">
        <authorList>
            <person name="Song W.-J."/>
            <person name="Kurnit D.M."/>
        </authorList>
    </citation>
    <scope>NUCLEOTIDE SEQUENCE [LARGE SCALE GENOMIC DNA]</scope>
    <source>
        <strain evidence="1">ATCC 51725</strain>
    </source>
</reference>
<reference evidence="2 4" key="3">
    <citation type="submission" date="2018-06" db="EMBL/GenBank/DDBJ databases">
        <authorList>
            <consortium name="Pathogen Informatics"/>
            <person name="Doyle S."/>
        </authorList>
    </citation>
    <scope>NUCLEOTIDE SEQUENCE [LARGE SCALE GENOMIC DNA]</scope>
    <source>
        <strain evidence="2 4">NCTC12957</strain>
    </source>
</reference>
<proteinExistence type="predicted"/>
<sequence>MIEADEEALVCDLAETYHIYAYEQLPATKVAVFAVGLRDDSRIKMKMSGQLLNMEQLLLVGLHDRVSLLWWAKTKDGQKGVNRPKSLMDTLSQNKREPQELVFESGEEFKKARESFLERIGGESE</sequence>
<keyword evidence="3" id="KW-1185">Reference proteome</keyword>
<dbReference type="InterPro" id="IPR035286">
    <property type="entry name" value="DUF5361"/>
</dbReference>
<gene>
    <name evidence="1" type="ORF">BU200_02110</name>
    <name evidence="2" type="ORF">NCTC12957_00588</name>
</gene>
<protein>
    <submittedName>
        <fullName evidence="2">Phage protein</fullName>
    </submittedName>
</protein>
<reference evidence="3" key="1">
    <citation type="submission" date="2016-12" db="EMBL/GenBank/DDBJ databases">
        <authorList>
            <person name="Gulvik C.A."/>
        </authorList>
    </citation>
    <scope>NUCLEOTIDE SEQUENCE [LARGE SCALE GENOMIC DNA]</scope>
    <source>
        <strain evidence="3">ATCC 51725</strain>
    </source>
</reference>
<dbReference type="EMBL" id="UHEN01000001">
    <property type="protein sequence ID" value="SUN06340.1"/>
    <property type="molecule type" value="Genomic_DNA"/>
</dbReference>
<evidence type="ECO:0000313" key="1">
    <source>
        <dbReference type="EMBL" id="OLF50457.1"/>
    </source>
</evidence>
<dbReference type="Proteomes" id="UP000186437">
    <property type="component" value="Unassembled WGS sequence"/>
</dbReference>
<dbReference type="RefSeq" id="WP_075098623.1">
    <property type="nucleotide sequence ID" value="NZ_MSJL01000006.1"/>
</dbReference>
<dbReference type="Proteomes" id="UP000255213">
    <property type="component" value="Unassembled WGS sequence"/>
</dbReference>
<dbReference type="AlphaFoldDB" id="A0A1Q8EF78"/>
<evidence type="ECO:0000313" key="3">
    <source>
        <dbReference type="Proteomes" id="UP000186437"/>
    </source>
</evidence>
<accession>A0A1Q8EF78</accession>
<organism evidence="1 3">
    <name type="scientific">Streptococcus acidominimus</name>
    <dbReference type="NCBI Taxonomy" id="1326"/>
    <lineage>
        <taxon>Bacteria</taxon>
        <taxon>Bacillati</taxon>
        <taxon>Bacillota</taxon>
        <taxon>Bacilli</taxon>
        <taxon>Lactobacillales</taxon>
        <taxon>Streptococcaceae</taxon>
        <taxon>Streptococcus</taxon>
    </lineage>
</organism>
<dbReference type="Pfam" id="PF17318">
    <property type="entry name" value="DUF5361"/>
    <property type="match status" value="1"/>
</dbReference>
<evidence type="ECO:0000313" key="4">
    <source>
        <dbReference type="Proteomes" id="UP000255213"/>
    </source>
</evidence>
<name>A0A1Q8EF78_STRAI</name>
<evidence type="ECO:0000313" key="2">
    <source>
        <dbReference type="EMBL" id="SUN06340.1"/>
    </source>
</evidence>
<dbReference type="OrthoDB" id="1655904at2"/>